<reference evidence="1" key="1">
    <citation type="submission" date="2025-05" db="UniProtKB">
        <authorList>
            <consortium name="EnsemblMetazoa"/>
        </authorList>
    </citation>
    <scope>IDENTIFICATION</scope>
</reference>
<accession>A0ABM5L111</accession>
<evidence type="ECO:0000313" key="2">
    <source>
        <dbReference type="Proteomes" id="UP001652700"/>
    </source>
</evidence>
<dbReference type="Proteomes" id="UP001652700">
    <property type="component" value="Unplaced"/>
</dbReference>
<evidence type="ECO:0000313" key="1">
    <source>
        <dbReference type="EnsemblMetazoa" id="XP_050516128.1"/>
    </source>
</evidence>
<protein>
    <submittedName>
        <fullName evidence="1">Uncharacterized protein</fullName>
    </submittedName>
</protein>
<proteinExistence type="predicted"/>
<dbReference type="RefSeq" id="XP_050516128.1">
    <property type="nucleotide sequence ID" value="XM_050660171.1"/>
</dbReference>
<organism evidence="1 2">
    <name type="scientific">Diabrotica virgifera virgifera</name>
    <name type="common">western corn rootworm</name>
    <dbReference type="NCBI Taxonomy" id="50390"/>
    <lineage>
        <taxon>Eukaryota</taxon>
        <taxon>Metazoa</taxon>
        <taxon>Ecdysozoa</taxon>
        <taxon>Arthropoda</taxon>
        <taxon>Hexapoda</taxon>
        <taxon>Insecta</taxon>
        <taxon>Pterygota</taxon>
        <taxon>Neoptera</taxon>
        <taxon>Endopterygota</taxon>
        <taxon>Coleoptera</taxon>
        <taxon>Polyphaga</taxon>
        <taxon>Cucujiformia</taxon>
        <taxon>Chrysomeloidea</taxon>
        <taxon>Chrysomelidae</taxon>
        <taxon>Galerucinae</taxon>
        <taxon>Diabroticina</taxon>
        <taxon>Diabroticites</taxon>
        <taxon>Diabrotica</taxon>
    </lineage>
</organism>
<name>A0ABM5L111_DIAVI</name>
<sequence length="121" mass="14015">MRPTDLGANLSFESIQNKSCDFSVCPIQINDDAVNLLSRVLWKKVVFRASRLQFNKLISSRWSQICVQMNEVNRKLDLILAQSSLQPPNQQEDSFTIPDFLTNLPVKDDMWRFPGVQFPWV</sequence>
<keyword evidence="2" id="KW-1185">Reference proteome</keyword>
<dbReference type="GeneID" id="126890990"/>
<dbReference type="EnsemblMetazoa" id="XM_050660171.1">
    <property type="protein sequence ID" value="XP_050516128.1"/>
    <property type="gene ID" value="LOC126890990"/>
</dbReference>